<dbReference type="EMBL" id="KV878127">
    <property type="protein sequence ID" value="OJJ00564.1"/>
    <property type="molecule type" value="Genomic_DNA"/>
</dbReference>
<name>A0A1L9PGB3_ASPVE</name>
<proteinExistence type="predicted"/>
<protein>
    <submittedName>
        <fullName evidence="1">Uncharacterized protein</fullName>
    </submittedName>
</protein>
<dbReference type="Proteomes" id="UP000184073">
    <property type="component" value="Unassembled WGS sequence"/>
</dbReference>
<dbReference type="RefSeq" id="XP_040666326.1">
    <property type="nucleotide sequence ID" value="XM_040815355.1"/>
</dbReference>
<dbReference type="AlphaFoldDB" id="A0A1L9PGB3"/>
<evidence type="ECO:0000313" key="1">
    <source>
        <dbReference type="EMBL" id="OJJ00564.1"/>
    </source>
</evidence>
<gene>
    <name evidence="1" type="ORF">ASPVEDRAFT_575917</name>
</gene>
<accession>A0A1L9PGB3</accession>
<organism evidence="1 2">
    <name type="scientific">Aspergillus versicolor CBS 583.65</name>
    <dbReference type="NCBI Taxonomy" id="1036611"/>
    <lineage>
        <taxon>Eukaryota</taxon>
        <taxon>Fungi</taxon>
        <taxon>Dikarya</taxon>
        <taxon>Ascomycota</taxon>
        <taxon>Pezizomycotina</taxon>
        <taxon>Eurotiomycetes</taxon>
        <taxon>Eurotiomycetidae</taxon>
        <taxon>Eurotiales</taxon>
        <taxon>Aspergillaceae</taxon>
        <taxon>Aspergillus</taxon>
        <taxon>Aspergillus subgen. Nidulantes</taxon>
    </lineage>
</organism>
<evidence type="ECO:0000313" key="2">
    <source>
        <dbReference type="Proteomes" id="UP000184073"/>
    </source>
</evidence>
<sequence>MADLKLPHVWNSWLQSALNAKTLRLSYVDGKLCREYTVSLQDHPLRPRVVPNSSYYLELITRHSLPENHTRTTTTTTTTRLALTFNEIINHAPYNALEQDLVIHKQELISFAESTWSEQGLID</sequence>
<keyword evidence="2" id="KW-1185">Reference proteome</keyword>
<reference evidence="2" key="1">
    <citation type="journal article" date="2017" name="Genome Biol.">
        <title>Comparative genomics reveals high biological diversity and specific adaptations in the industrially and medically important fungal genus Aspergillus.</title>
        <authorList>
            <person name="de Vries R.P."/>
            <person name="Riley R."/>
            <person name="Wiebenga A."/>
            <person name="Aguilar-Osorio G."/>
            <person name="Amillis S."/>
            <person name="Uchima C.A."/>
            <person name="Anderluh G."/>
            <person name="Asadollahi M."/>
            <person name="Askin M."/>
            <person name="Barry K."/>
            <person name="Battaglia E."/>
            <person name="Bayram O."/>
            <person name="Benocci T."/>
            <person name="Braus-Stromeyer S.A."/>
            <person name="Caldana C."/>
            <person name="Canovas D."/>
            <person name="Cerqueira G.C."/>
            <person name="Chen F."/>
            <person name="Chen W."/>
            <person name="Choi C."/>
            <person name="Clum A."/>
            <person name="Dos Santos R.A."/>
            <person name="Damasio A.R."/>
            <person name="Diallinas G."/>
            <person name="Emri T."/>
            <person name="Fekete E."/>
            <person name="Flipphi M."/>
            <person name="Freyberg S."/>
            <person name="Gallo A."/>
            <person name="Gournas C."/>
            <person name="Habgood R."/>
            <person name="Hainaut M."/>
            <person name="Harispe M.L."/>
            <person name="Henrissat B."/>
            <person name="Hilden K.S."/>
            <person name="Hope R."/>
            <person name="Hossain A."/>
            <person name="Karabika E."/>
            <person name="Karaffa L."/>
            <person name="Karanyi Z."/>
            <person name="Krasevec N."/>
            <person name="Kuo A."/>
            <person name="Kusch H."/>
            <person name="LaButti K."/>
            <person name="Lagendijk E.L."/>
            <person name="Lapidus A."/>
            <person name="Levasseur A."/>
            <person name="Lindquist E."/>
            <person name="Lipzen A."/>
            <person name="Logrieco A.F."/>
            <person name="MacCabe A."/>
            <person name="Maekelae M.R."/>
            <person name="Malavazi I."/>
            <person name="Melin P."/>
            <person name="Meyer V."/>
            <person name="Mielnichuk N."/>
            <person name="Miskei M."/>
            <person name="Molnar A.P."/>
            <person name="Mule G."/>
            <person name="Ngan C.Y."/>
            <person name="Orejas M."/>
            <person name="Orosz E."/>
            <person name="Ouedraogo J.P."/>
            <person name="Overkamp K.M."/>
            <person name="Park H.-S."/>
            <person name="Perrone G."/>
            <person name="Piumi F."/>
            <person name="Punt P.J."/>
            <person name="Ram A.F."/>
            <person name="Ramon A."/>
            <person name="Rauscher S."/>
            <person name="Record E."/>
            <person name="Riano-Pachon D.M."/>
            <person name="Robert V."/>
            <person name="Roehrig J."/>
            <person name="Ruller R."/>
            <person name="Salamov A."/>
            <person name="Salih N.S."/>
            <person name="Samson R.A."/>
            <person name="Sandor E."/>
            <person name="Sanguinetti M."/>
            <person name="Schuetze T."/>
            <person name="Sepcic K."/>
            <person name="Shelest E."/>
            <person name="Sherlock G."/>
            <person name="Sophianopoulou V."/>
            <person name="Squina F.M."/>
            <person name="Sun H."/>
            <person name="Susca A."/>
            <person name="Todd R.B."/>
            <person name="Tsang A."/>
            <person name="Unkles S.E."/>
            <person name="van de Wiele N."/>
            <person name="van Rossen-Uffink D."/>
            <person name="Oliveira J.V."/>
            <person name="Vesth T.C."/>
            <person name="Visser J."/>
            <person name="Yu J.-H."/>
            <person name="Zhou M."/>
            <person name="Andersen M.R."/>
            <person name="Archer D.B."/>
            <person name="Baker S.E."/>
            <person name="Benoit I."/>
            <person name="Brakhage A.A."/>
            <person name="Braus G.H."/>
            <person name="Fischer R."/>
            <person name="Frisvad J.C."/>
            <person name="Goldman G.H."/>
            <person name="Houbraken J."/>
            <person name="Oakley B."/>
            <person name="Pocsi I."/>
            <person name="Scazzocchio C."/>
            <person name="Seiboth B."/>
            <person name="vanKuyk P.A."/>
            <person name="Wortman J."/>
            <person name="Dyer P.S."/>
            <person name="Grigoriev I.V."/>
        </authorList>
    </citation>
    <scope>NUCLEOTIDE SEQUENCE [LARGE SCALE GENOMIC DNA]</scope>
    <source>
        <strain evidence="2">CBS 583.65</strain>
    </source>
</reference>
<dbReference type="VEuPathDB" id="FungiDB:ASPVEDRAFT_575917"/>
<dbReference type="GeneID" id="63730866"/>